<reference evidence="2" key="1">
    <citation type="submission" date="2020-03" db="EMBL/GenBank/DDBJ databases">
        <title>A high-quality chromosome-level genome assembly of a woody plant with both climbing and erect habits, Rhamnella rubrinervis.</title>
        <authorList>
            <person name="Lu Z."/>
            <person name="Yang Y."/>
            <person name="Zhu X."/>
            <person name="Sun Y."/>
        </authorList>
    </citation>
    <scope>NUCLEOTIDE SEQUENCE</scope>
    <source>
        <strain evidence="2">BYM</strain>
        <tissue evidence="2">Leaf</tissue>
    </source>
</reference>
<evidence type="ECO:0000313" key="2">
    <source>
        <dbReference type="EMBL" id="KAF3444578.1"/>
    </source>
</evidence>
<dbReference type="AlphaFoldDB" id="A0A8K0MG98"/>
<keyword evidence="1" id="KW-1133">Transmembrane helix</keyword>
<comment type="caution">
    <text evidence="2">The sequence shown here is derived from an EMBL/GenBank/DDBJ whole genome shotgun (WGS) entry which is preliminary data.</text>
</comment>
<dbReference type="Proteomes" id="UP000796880">
    <property type="component" value="Unassembled WGS sequence"/>
</dbReference>
<keyword evidence="1" id="KW-0812">Transmembrane</keyword>
<accession>A0A8K0MG98</accession>
<evidence type="ECO:0000313" key="3">
    <source>
        <dbReference type="Proteomes" id="UP000796880"/>
    </source>
</evidence>
<evidence type="ECO:0008006" key="4">
    <source>
        <dbReference type="Google" id="ProtNLM"/>
    </source>
</evidence>
<organism evidence="2 3">
    <name type="scientific">Rhamnella rubrinervis</name>
    <dbReference type="NCBI Taxonomy" id="2594499"/>
    <lineage>
        <taxon>Eukaryota</taxon>
        <taxon>Viridiplantae</taxon>
        <taxon>Streptophyta</taxon>
        <taxon>Embryophyta</taxon>
        <taxon>Tracheophyta</taxon>
        <taxon>Spermatophyta</taxon>
        <taxon>Magnoliopsida</taxon>
        <taxon>eudicotyledons</taxon>
        <taxon>Gunneridae</taxon>
        <taxon>Pentapetalae</taxon>
        <taxon>rosids</taxon>
        <taxon>fabids</taxon>
        <taxon>Rosales</taxon>
        <taxon>Rhamnaceae</taxon>
        <taxon>rhamnoid group</taxon>
        <taxon>Rhamneae</taxon>
        <taxon>Rhamnella</taxon>
    </lineage>
</organism>
<protein>
    <recommendedName>
        <fullName evidence="4">Transmembrane protein</fullName>
    </recommendedName>
</protein>
<sequence>MNQDSETIGDHDSSQLQESSENVLEVAICLQACYILQPVSTLRISPEFNLFLNPNAKCFPELGFYAAFLTPFFTLGNYYGRIKPTMKRLEREILEDQARADFTSDDVEEYNRRWKAYMHGWKENIELMRQINKLKKELFLREVYSSGG</sequence>
<gene>
    <name evidence="2" type="ORF">FNV43_RR14270</name>
</gene>
<feature type="transmembrane region" description="Helical" evidence="1">
    <location>
        <begin position="62"/>
        <end position="80"/>
    </location>
</feature>
<proteinExistence type="predicted"/>
<keyword evidence="3" id="KW-1185">Reference proteome</keyword>
<keyword evidence="1" id="KW-0472">Membrane</keyword>
<dbReference type="EMBL" id="VOIH02000006">
    <property type="protein sequence ID" value="KAF3444578.1"/>
    <property type="molecule type" value="Genomic_DNA"/>
</dbReference>
<name>A0A8K0MG98_9ROSA</name>
<evidence type="ECO:0000256" key="1">
    <source>
        <dbReference type="SAM" id="Phobius"/>
    </source>
</evidence>